<dbReference type="PANTHER" id="PTHR43369">
    <property type="entry name" value="PHOSPHORIBOSYLGLYCINAMIDE FORMYLTRANSFERASE"/>
    <property type="match status" value="1"/>
</dbReference>
<dbReference type="AlphaFoldDB" id="A0A1F5PLC7"/>
<comment type="pathway">
    <text evidence="1">Purine metabolism; IMP biosynthesis via de novo pathway; N(2)-formyl-N(1)-(5-phospho-D-ribosyl)glycinamide from N(1)-(5-phospho-D-ribosyl)glycinamide (10-formyl THF route): step 1/1.</text>
</comment>
<evidence type="ECO:0000256" key="2">
    <source>
        <dbReference type="ARBA" id="ARBA00012254"/>
    </source>
</evidence>
<dbReference type="GO" id="GO:0004644">
    <property type="term" value="F:phosphoribosylglycinamide formyltransferase activity"/>
    <property type="evidence" value="ECO:0007669"/>
    <property type="project" value="UniProtKB-EC"/>
</dbReference>
<proteinExistence type="predicted"/>
<dbReference type="PANTHER" id="PTHR43369:SF2">
    <property type="entry name" value="PHOSPHORIBOSYLGLYCINAMIDE FORMYLTRANSFERASE"/>
    <property type="match status" value="1"/>
</dbReference>
<dbReference type="EMBL" id="MFEY01000004">
    <property type="protein sequence ID" value="OGE90667.1"/>
    <property type="molecule type" value="Genomic_DNA"/>
</dbReference>
<dbReference type="InterPro" id="IPR036477">
    <property type="entry name" value="Formyl_transf_N_sf"/>
</dbReference>
<gene>
    <name evidence="6" type="ORF">A3E29_00855</name>
</gene>
<reference evidence="6 7" key="1">
    <citation type="journal article" date="2016" name="Nat. Commun.">
        <title>Thousands of microbial genomes shed light on interconnected biogeochemical processes in an aquifer system.</title>
        <authorList>
            <person name="Anantharaman K."/>
            <person name="Brown C.T."/>
            <person name="Hug L.A."/>
            <person name="Sharon I."/>
            <person name="Castelle C.J."/>
            <person name="Probst A.J."/>
            <person name="Thomas B.C."/>
            <person name="Singh A."/>
            <person name="Wilkins M.J."/>
            <person name="Karaoz U."/>
            <person name="Brodie E.L."/>
            <person name="Williams K.H."/>
            <person name="Hubbard S.S."/>
            <person name="Banfield J.F."/>
        </authorList>
    </citation>
    <scope>NUCLEOTIDE SEQUENCE [LARGE SCALE GENOMIC DNA]</scope>
</reference>
<evidence type="ECO:0000256" key="1">
    <source>
        <dbReference type="ARBA" id="ARBA00005054"/>
    </source>
</evidence>
<dbReference type="Pfam" id="PF00551">
    <property type="entry name" value="Formyl_trans_N"/>
    <property type="match status" value="1"/>
</dbReference>
<dbReference type="InterPro" id="IPR002376">
    <property type="entry name" value="Formyl_transf_N"/>
</dbReference>
<dbReference type="EC" id="2.1.2.2" evidence="2"/>
<comment type="caution">
    <text evidence="6">The sequence shown here is derived from an EMBL/GenBank/DDBJ whole genome shotgun (WGS) entry which is preliminary data.</text>
</comment>
<sequence>MALAVSGGGTTMNQILQATKDSRLPYVEPACVIASTDGIGAIMKAEAHGLEMGRDIFVVKKSEFSSPEAYGEELLRITRRCGADFWGQYGWIPRTPANLIEAFAGMAVNQHAGPIRPGRPDFGKLHGRQTHCARLAFVREMQRNFWTEAVAQRVTVEFDEGAVLDYARSSIEIKTDDPETLAARLLPFEHEVQIRTLRAFSENRVQEIKFDDDLVLPHEAALLDQIKRCARHIFPKG</sequence>
<dbReference type="Gene3D" id="3.40.50.170">
    <property type="entry name" value="Formyl transferase, N-terminal domain"/>
    <property type="match status" value="1"/>
</dbReference>
<evidence type="ECO:0000313" key="7">
    <source>
        <dbReference type="Proteomes" id="UP000177682"/>
    </source>
</evidence>
<protein>
    <recommendedName>
        <fullName evidence="2">phosphoribosylglycinamide formyltransferase 1</fullName>
        <ecNumber evidence="2">2.1.2.2</ecNumber>
    </recommendedName>
</protein>
<organism evidence="6 7">
    <name type="scientific">Candidatus Doudnabacteria bacterium RIFCSPHIGHO2_12_FULL_48_16</name>
    <dbReference type="NCBI Taxonomy" id="1817838"/>
    <lineage>
        <taxon>Bacteria</taxon>
        <taxon>Candidatus Doudnaibacteriota</taxon>
    </lineage>
</organism>
<keyword evidence="3" id="KW-0808">Transferase</keyword>
<name>A0A1F5PLC7_9BACT</name>
<evidence type="ECO:0000256" key="4">
    <source>
        <dbReference type="ARBA" id="ARBA00022755"/>
    </source>
</evidence>
<keyword evidence="4" id="KW-0658">Purine biosynthesis</keyword>
<dbReference type="SUPFAM" id="SSF53328">
    <property type="entry name" value="Formyltransferase"/>
    <property type="match status" value="1"/>
</dbReference>
<dbReference type="GO" id="GO:0006189">
    <property type="term" value="P:'de novo' IMP biosynthetic process"/>
    <property type="evidence" value="ECO:0007669"/>
    <property type="project" value="TreeGrafter"/>
</dbReference>
<feature type="domain" description="Formyl transferase N-terminal" evidence="5">
    <location>
        <begin position="2"/>
        <end position="196"/>
    </location>
</feature>
<evidence type="ECO:0000313" key="6">
    <source>
        <dbReference type="EMBL" id="OGE90667.1"/>
    </source>
</evidence>
<dbReference type="Proteomes" id="UP000177682">
    <property type="component" value="Unassembled WGS sequence"/>
</dbReference>
<dbReference type="GO" id="GO:0005829">
    <property type="term" value="C:cytosol"/>
    <property type="evidence" value="ECO:0007669"/>
    <property type="project" value="TreeGrafter"/>
</dbReference>
<accession>A0A1F5PLC7</accession>
<evidence type="ECO:0000256" key="3">
    <source>
        <dbReference type="ARBA" id="ARBA00022679"/>
    </source>
</evidence>
<evidence type="ECO:0000259" key="5">
    <source>
        <dbReference type="Pfam" id="PF00551"/>
    </source>
</evidence>